<protein>
    <submittedName>
        <fullName evidence="2">Uncharacterized protein</fullName>
    </submittedName>
</protein>
<dbReference type="Proteomes" id="UP001178508">
    <property type="component" value="Chromosome 15"/>
</dbReference>
<gene>
    <name evidence="2" type="ORF">XNOV1_A024874</name>
</gene>
<evidence type="ECO:0000313" key="3">
    <source>
        <dbReference type="Proteomes" id="UP001178508"/>
    </source>
</evidence>
<feature type="compositionally biased region" description="Polar residues" evidence="1">
    <location>
        <begin position="1"/>
        <end position="20"/>
    </location>
</feature>
<sequence length="72" mass="8002">MASQSGQLTDDTLGSSSFDTTLEEEPDNQEDYGYSEYPDTSDEETKLVDLESQTEDELSSLREDVAAWAVET</sequence>
<keyword evidence="3" id="KW-1185">Reference proteome</keyword>
<dbReference type="EMBL" id="OY660878">
    <property type="protein sequence ID" value="CAJ1074007.1"/>
    <property type="molecule type" value="Genomic_DNA"/>
</dbReference>
<proteinExistence type="predicted"/>
<feature type="compositionally biased region" description="Acidic residues" evidence="1">
    <location>
        <begin position="21"/>
        <end position="30"/>
    </location>
</feature>
<feature type="region of interest" description="Disordered" evidence="1">
    <location>
        <begin position="1"/>
        <end position="60"/>
    </location>
</feature>
<evidence type="ECO:0000256" key="1">
    <source>
        <dbReference type="SAM" id="MobiDB-lite"/>
    </source>
</evidence>
<organism evidence="2 3">
    <name type="scientific">Xyrichtys novacula</name>
    <name type="common">Pearly razorfish</name>
    <name type="synonym">Hemipteronotus novacula</name>
    <dbReference type="NCBI Taxonomy" id="13765"/>
    <lineage>
        <taxon>Eukaryota</taxon>
        <taxon>Metazoa</taxon>
        <taxon>Chordata</taxon>
        <taxon>Craniata</taxon>
        <taxon>Vertebrata</taxon>
        <taxon>Euteleostomi</taxon>
        <taxon>Actinopterygii</taxon>
        <taxon>Neopterygii</taxon>
        <taxon>Teleostei</taxon>
        <taxon>Neoteleostei</taxon>
        <taxon>Acanthomorphata</taxon>
        <taxon>Eupercaria</taxon>
        <taxon>Labriformes</taxon>
        <taxon>Labridae</taxon>
        <taxon>Xyrichtys</taxon>
    </lineage>
</organism>
<reference evidence="2" key="1">
    <citation type="submission" date="2023-08" db="EMBL/GenBank/DDBJ databases">
        <authorList>
            <person name="Alioto T."/>
            <person name="Alioto T."/>
            <person name="Gomez Garrido J."/>
        </authorList>
    </citation>
    <scope>NUCLEOTIDE SEQUENCE</scope>
</reference>
<feature type="non-terminal residue" evidence="2">
    <location>
        <position position="72"/>
    </location>
</feature>
<accession>A0AAV1GKC6</accession>
<evidence type="ECO:0000313" key="2">
    <source>
        <dbReference type="EMBL" id="CAJ1074007.1"/>
    </source>
</evidence>
<dbReference type="AlphaFoldDB" id="A0AAV1GKC6"/>
<name>A0AAV1GKC6_XYRNO</name>